<dbReference type="GO" id="GO:0016874">
    <property type="term" value="F:ligase activity"/>
    <property type="evidence" value="ECO:0007669"/>
    <property type="project" value="UniProtKB-KW"/>
</dbReference>
<dbReference type="EMBL" id="QGGB01000010">
    <property type="protein sequence ID" value="PWN05423.1"/>
    <property type="molecule type" value="Genomic_DNA"/>
</dbReference>
<dbReference type="GO" id="GO:0004519">
    <property type="term" value="F:endonuclease activity"/>
    <property type="evidence" value="ECO:0007669"/>
    <property type="project" value="UniProtKB-KW"/>
</dbReference>
<evidence type="ECO:0000313" key="2">
    <source>
        <dbReference type="EMBL" id="PWN05423.1"/>
    </source>
</evidence>
<keyword evidence="2" id="KW-0436">Ligase</keyword>
<gene>
    <name evidence="2" type="primary">pdeM</name>
    <name evidence="2" type="ORF">DDZ15_15265</name>
</gene>
<keyword evidence="3" id="KW-1185">Reference proteome</keyword>
<comment type="caution">
    <text evidence="2">The sequence shown here is derived from an EMBL/GenBank/DDBJ whole genome shotgun (WGS) entry which is preliminary data.</text>
</comment>
<keyword evidence="2" id="KW-0540">Nuclease</keyword>
<keyword evidence="2" id="KW-0255">Endonuclease</keyword>
<evidence type="ECO:0000313" key="3">
    <source>
        <dbReference type="Proteomes" id="UP000245533"/>
    </source>
</evidence>
<dbReference type="Proteomes" id="UP000245533">
    <property type="component" value="Unassembled WGS sequence"/>
</dbReference>
<dbReference type="Pfam" id="PF00149">
    <property type="entry name" value="Metallophos"/>
    <property type="match status" value="1"/>
</dbReference>
<keyword evidence="2" id="KW-0378">Hydrolase</keyword>
<dbReference type="OrthoDB" id="9795838at2"/>
<dbReference type="AlphaFoldDB" id="A0A316TLG0"/>
<dbReference type="InterPro" id="IPR024173">
    <property type="entry name" value="Pesterase_MJ0037-like"/>
</dbReference>
<dbReference type="RefSeq" id="WP_109647978.1">
    <property type="nucleotide sequence ID" value="NZ_QGGB01000010.1"/>
</dbReference>
<accession>A0A316TLG0</accession>
<dbReference type="PANTHER" id="PTHR39323">
    <property type="entry name" value="BLR1149 PROTEIN"/>
    <property type="match status" value="1"/>
</dbReference>
<dbReference type="InterPro" id="IPR004843">
    <property type="entry name" value="Calcineurin-like_PHP"/>
</dbReference>
<organism evidence="2 3">
    <name type="scientific">Rhodohalobacter mucosus</name>
    <dbReference type="NCBI Taxonomy" id="2079485"/>
    <lineage>
        <taxon>Bacteria</taxon>
        <taxon>Pseudomonadati</taxon>
        <taxon>Balneolota</taxon>
        <taxon>Balneolia</taxon>
        <taxon>Balneolales</taxon>
        <taxon>Balneolaceae</taxon>
        <taxon>Rhodohalobacter</taxon>
    </lineage>
</organism>
<dbReference type="NCBIfam" id="TIGR04123">
    <property type="entry name" value="P_estr_lig_assc"/>
    <property type="match status" value="1"/>
</dbReference>
<dbReference type="GO" id="GO:0016787">
    <property type="term" value="F:hydrolase activity"/>
    <property type="evidence" value="ECO:0007669"/>
    <property type="project" value="InterPro"/>
</dbReference>
<dbReference type="Gene3D" id="3.60.21.10">
    <property type="match status" value="1"/>
</dbReference>
<dbReference type="PIRSF" id="PIRSF000887">
    <property type="entry name" value="Pesterase_MJ0037"/>
    <property type="match status" value="1"/>
</dbReference>
<proteinExistence type="predicted"/>
<evidence type="ECO:0000259" key="1">
    <source>
        <dbReference type="Pfam" id="PF00149"/>
    </source>
</evidence>
<dbReference type="PANTHER" id="PTHR39323:SF1">
    <property type="entry name" value="BLR1149 PROTEIN"/>
    <property type="match status" value="1"/>
</dbReference>
<dbReference type="SUPFAM" id="SSF56300">
    <property type="entry name" value="Metallo-dependent phosphatases"/>
    <property type="match status" value="1"/>
</dbReference>
<dbReference type="CDD" id="cd07391">
    <property type="entry name" value="MPP_PF1019"/>
    <property type="match status" value="1"/>
</dbReference>
<name>A0A316TLG0_9BACT</name>
<dbReference type="InterPro" id="IPR029052">
    <property type="entry name" value="Metallo-depent_PP-like"/>
</dbReference>
<sequence>MSKTETISIAGQTWILHPEKCVFWNEERTLILTDIHLGKSGHFRKSGIAAPGILNSKNLNRMAGLLREYKPERILILGDLFHSTANRDWLEFEEWLATVPDTRWLLVTGNHDSLHSSFYESAGIETTPEWWSGPFYFIHDEVNAAEHTGNGQITVSGHIHPGISLKGKGRQAVRLPCFLFSEGKKIVLPAFGEFTGLKRIHPDETDRVFAVVEEQVIQIKT</sequence>
<feature type="domain" description="Calcineurin-like phosphoesterase" evidence="1">
    <location>
        <begin position="28"/>
        <end position="120"/>
    </location>
</feature>
<reference evidence="2 3" key="1">
    <citation type="submission" date="2018-05" db="EMBL/GenBank/DDBJ databases">
        <title>Rhodohalobacter halophilus gen. nov., sp. nov., a moderately halophilic member of the family Balneolaceae.</title>
        <authorList>
            <person name="Liu Z.-W."/>
        </authorList>
    </citation>
    <scope>NUCLEOTIDE SEQUENCE [LARGE SCALE GENOMIC DNA]</scope>
    <source>
        <strain evidence="2 3">8A47</strain>
    </source>
</reference>
<protein>
    <submittedName>
        <fullName evidence="2">Ligase-associated DNA damage response endonuclease PdeM</fullName>
    </submittedName>
</protein>
<dbReference type="InterPro" id="IPR026336">
    <property type="entry name" value="PdeM-like"/>
</dbReference>